<name>A0A8J4VGP5_9ROSI</name>
<organism evidence="1 2">
    <name type="scientific">Castanea mollissima</name>
    <name type="common">Chinese chestnut</name>
    <dbReference type="NCBI Taxonomy" id="60419"/>
    <lineage>
        <taxon>Eukaryota</taxon>
        <taxon>Viridiplantae</taxon>
        <taxon>Streptophyta</taxon>
        <taxon>Embryophyta</taxon>
        <taxon>Tracheophyta</taxon>
        <taxon>Spermatophyta</taxon>
        <taxon>Magnoliopsida</taxon>
        <taxon>eudicotyledons</taxon>
        <taxon>Gunneridae</taxon>
        <taxon>Pentapetalae</taxon>
        <taxon>rosids</taxon>
        <taxon>fabids</taxon>
        <taxon>Fagales</taxon>
        <taxon>Fagaceae</taxon>
        <taxon>Castanea</taxon>
    </lineage>
</organism>
<evidence type="ECO:0000313" key="1">
    <source>
        <dbReference type="EMBL" id="KAF3957057.1"/>
    </source>
</evidence>
<evidence type="ECO:0000313" key="2">
    <source>
        <dbReference type="Proteomes" id="UP000737018"/>
    </source>
</evidence>
<proteinExistence type="predicted"/>
<sequence length="78" mass="8728">MKENKALDIRVQKGSYKYKFTELKFEDAKDIEVGPRIRFIFVLRLKSDQRVIGAGGGPGILDVVTFVVVVVVEISGED</sequence>
<gene>
    <name evidence="1" type="ORF">CMV_017888</name>
</gene>
<dbReference type="EMBL" id="JRKL02002924">
    <property type="protein sequence ID" value="KAF3957057.1"/>
    <property type="molecule type" value="Genomic_DNA"/>
</dbReference>
<comment type="caution">
    <text evidence="1">The sequence shown here is derived from an EMBL/GenBank/DDBJ whole genome shotgun (WGS) entry which is preliminary data.</text>
</comment>
<dbReference type="Proteomes" id="UP000737018">
    <property type="component" value="Unassembled WGS sequence"/>
</dbReference>
<accession>A0A8J4VGP5</accession>
<protein>
    <submittedName>
        <fullName evidence="1">Uncharacterized protein</fullName>
    </submittedName>
</protein>
<keyword evidence="2" id="KW-1185">Reference proteome</keyword>
<dbReference type="AlphaFoldDB" id="A0A8J4VGP5"/>
<reference evidence="1" key="1">
    <citation type="submission" date="2020-03" db="EMBL/GenBank/DDBJ databases">
        <title>Castanea mollissima Vanexum genome sequencing.</title>
        <authorList>
            <person name="Staton M."/>
        </authorList>
    </citation>
    <scope>NUCLEOTIDE SEQUENCE</scope>
    <source>
        <tissue evidence="1">Leaf</tissue>
    </source>
</reference>